<protein>
    <submittedName>
        <fullName evidence="1">Uncharacterized protein</fullName>
    </submittedName>
</protein>
<organism evidence="1 2">
    <name type="scientific">Sinocyclocheilus grahami</name>
    <name type="common">Dianchi golden-line fish</name>
    <name type="synonym">Barbus grahami</name>
    <dbReference type="NCBI Taxonomy" id="75366"/>
    <lineage>
        <taxon>Eukaryota</taxon>
        <taxon>Metazoa</taxon>
        <taxon>Chordata</taxon>
        <taxon>Craniata</taxon>
        <taxon>Vertebrata</taxon>
        <taxon>Euteleostomi</taxon>
        <taxon>Actinopterygii</taxon>
        <taxon>Neopterygii</taxon>
        <taxon>Teleostei</taxon>
        <taxon>Ostariophysi</taxon>
        <taxon>Cypriniformes</taxon>
        <taxon>Cyprinidae</taxon>
        <taxon>Cyprininae</taxon>
        <taxon>Sinocyclocheilus</taxon>
    </lineage>
</organism>
<dbReference type="AlphaFoldDB" id="A0A672JW02"/>
<reference evidence="1" key="2">
    <citation type="submission" date="2025-09" db="UniProtKB">
        <authorList>
            <consortium name="Ensembl"/>
        </authorList>
    </citation>
    <scope>IDENTIFICATION</scope>
</reference>
<proteinExistence type="predicted"/>
<reference evidence="1" key="1">
    <citation type="submission" date="2025-08" db="UniProtKB">
        <authorList>
            <consortium name="Ensembl"/>
        </authorList>
    </citation>
    <scope>IDENTIFICATION</scope>
</reference>
<keyword evidence="2" id="KW-1185">Reference proteome</keyword>
<sequence>MKYFSMLCFPVAKVGKTSLIMSLVGEEFPQQVSLPMSLSGVCLSDSTI</sequence>
<name>A0A672JW02_SINGR</name>
<evidence type="ECO:0000313" key="2">
    <source>
        <dbReference type="Proteomes" id="UP000472262"/>
    </source>
</evidence>
<dbReference type="InParanoid" id="A0A672JW02"/>
<evidence type="ECO:0000313" key="1">
    <source>
        <dbReference type="Ensembl" id="ENSSGRP00000001968.1"/>
    </source>
</evidence>
<accession>A0A672JW02</accession>
<dbReference type="Ensembl" id="ENSSGRT00000002142.1">
    <property type="protein sequence ID" value="ENSSGRP00000001968.1"/>
    <property type="gene ID" value="ENSSGRG00000001153.1"/>
</dbReference>
<dbReference type="Proteomes" id="UP000472262">
    <property type="component" value="Unassembled WGS sequence"/>
</dbReference>